<dbReference type="PROSITE" id="PS51257">
    <property type="entry name" value="PROKAR_LIPOPROTEIN"/>
    <property type="match status" value="1"/>
</dbReference>
<feature type="binding site" evidence="5">
    <location>
        <begin position="95"/>
        <end position="98"/>
    </location>
    <ligand>
        <name>FAD</name>
        <dbReference type="ChEBI" id="CHEBI:57692"/>
    </ligand>
</feature>
<accession>A0A2T1A8Q1</accession>
<comment type="cofactor">
    <cofactor evidence="1 5">
        <name>FAD</name>
        <dbReference type="ChEBI" id="CHEBI:57692"/>
    </cofactor>
</comment>
<dbReference type="PANTHER" id="PTHR11552:SF147">
    <property type="entry name" value="CHOLINE DEHYDROGENASE, MITOCHONDRIAL"/>
    <property type="match status" value="1"/>
</dbReference>
<keyword evidence="4 5" id="KW-0274">FAD</keyword>
<dbReference type="Gene3D" id="3.30.560.10">
    <property type="entry name" value="Glucose Oxidase, domain 3"/>
    <property type="match status" value="1"/>
</dbReference>
<evidence type="ECO:0000256" key="1">
    <source>
        <dbReference type="ARBA" id="ARBA00001974"/>
    </source>
</evidence>
<dbReference type="EMBL" id="PVUF01000019">
    <property type="protein sequence ID" value="PRZ44924.1"/>
    <property type="molecule type" value="Genomic_DNA"/>
</dbReference>
<dbReference type="InterPro" id="IPR000172">
    <property type="entry name" value="GMC_OxRdtase_N"/>
</dbReference>
<dbReference type="PANTHER" id="PTHR11552">
    <property type="entry name" value="GLUCOSE-METHANOL-CHOLINE GMC OXIDOREDUCTASE"/>
    <property type="match status" value="1"/>
</dbReference>
<protein>
    <submittedName>
        <fullName evidence="9">Choline dehydrogenase</fullName>
    </submittedName>
</protein>
<keyword evidence="3 6" id="KW-0285">Flavoprotein</keyword>
<dbReference type="Pfam" id="PF05199">
    <property type="entry name" value="GMC_oxred_C"/>
    <property type="match status" value="1"/>
</dbReference>
<feature type="domain" description="Glucose-methanol-choline oxidoreductase N-terminal" evidence="8">
    <location>
        <begin position="257"/>
        <end position="271"/>
    </location>
</feature>
<evidence type="ECO:0000313" key="10">
    <source>
        <dbReference type="Proteomes" id="UP000237718"/>
    </source>
</evidence>
<dbReference type="InterPro" id="IPR007867">
    <property type="entry name" value="GMC_OxRtase_C"/>
</dbReference>
<evidence type="ECO:0000256" key="2">
    <source>
        <dbReference type="ARBA" id="ARBA00010790"/>
    </source>
</evidence>
<dbReference type="GO" id="GO:0050660">
    <property type="term" value="F:flavin adenine dinucleotide binding"/>
    <property type="evidence" value="ECO:0007669"/>
    <property type="project" value="InterPro"/>
</dbReference>
<sequence length="540" mass="58154">MARTLATFDYIIIGAGSAGCVLAERLSASGRHKILILEAGGRGRSPWIALPLGYGKTFFDPSVNWKYESESEAALGGRKSYWPRGKGVGGSGAINALVYARGLPRDFDDWEAAGATGWNWNTVRETYDQMETRIGPSGARTGDGPMTVQDVSDQIHPATRHFFDAAQELGLPRSSDINGEACEGAAAYHINTSGGRRMHSARAYLAPALKRPNVTLMTGALVKRIEFDDKRAVSVQLQHRGRNLSLRAGREIILAAGAVSSPCVLQRSGVGPAQDLQAHGITPLLDAPHVGGNLQDHLGINYYFRATEPTLNTLLRPLHGKLRAALQYVLTRRGPLSLSVNQCGGYFRSSPNMSAPDQQLYFNPVTYTTTPNGKRTVVQPDPFPGFILGFQPARPTSRGRIDISAADPSAPPRICPNSLATEQDQAQVIAGGLLCQRLAQTSALTRLIEGPMAPDLRCLTPEQILADFRERCGTVFHPTGTCRMGPDARHSVVSPRLKVHGLAGLRVVDASVFPNLTSGNTNAPTMMLAHRAADLILEDA</sequence>
<dbReference type="PROSITE" id="PS00624">
    <property type="entry name" value="GMC_OXRED_2"/>
    <property type="match status" value="1"/>
</dbReference>
<dbReference type="GO" id="GO:0016614">
    <property type="term" value="F:oxidoreductase activity, acting on CH-OH group of donors"/>
    <property type="evidence" value="ECO:0007669"/>
    <property type="project" value="InterPro"/>
</dbReference>
<comment type="caution">
    <text evidence="9">The sequence shown here is derived from an EMBL/GenBank/DDBJ whole genome shotgun (WGS) entry which is preliminary data.</text>
</comment>
<evidence type="ECO:0000256" key="4">
    <source>
        <dbReference type="ARBA" id="ARBA00022827"/>
    </source>
</evidence>
<dbReference type="AlphaFoldDB" id="A0A2T1A8Q1"/>
<evidence type="ECO:0000256" key="5">
    <source>
        <dbReference type="PIRSR" id="PIRSR000137-2"/>
    </source>
</evidence>
<dbReference type="PIRSF" id="PIRSF000137">
    <property type="entry name" value="Alcohol_oxidase"/>
    <property type="match status" value="1"/>
</dbReference>
<evidence type="ECO:0000313" key="9">
    <source>
        <dbReference type="EMBL" id="PRZ44924.1"/>
    </source>
</evidence>
<organism evidence="9 10">
    <name type="scientific">Tritonibacter scottomollicae</name>
    <name type="common">Epibacterium scottomollicae</name>
    <dbReference type="NCBI Taxonomy" id="483013"/>
    <lineage>
        <taxon>Bacteria</taxon>
        <taxon>Pseudomonadati</taxon>
        <taxon>Pseudomonadota</taxon>
        <taxon>Alphaproteobacteria</taxon>
        <taxon>Rhodobacterales</taxon>
        <taxon>Paracoccaceae</taxon>
        <taxon>Tritonibacter</taxon>
    </lineage>
</organism>
<dbReference type="InterPro" id="IPR012132">
    <property type="entry name" value="GMC_OxRdtase"/>
</dbReference>
<dbReference type="Proteomes" id="UP000237718">
    <property type="component" value="Unassembled WGS sequence"/>
</dbReference>
<evidence type="ECO:0000259" key="7">
    <source>
        <dbReference type="PROSITE" id="PS00623"/>
    </source>
</evidence>
<evidence type="ECO:0000256" key="3">
    <source>
        <dbReference type="ARBA" id="ARBA00022630"/>
    </source>
</evidence>
<dbReference type="PROSITE" id="PS00623">
    <property type="entry name" value="GMC_OXRED_1"/>
    <property type="match status" value="1"/>
</dbReference>
<feature type="binding site" evidence="5">
    <location>
        <position position="222"/>
    </location>
    <ligand>
        <name>FAD</name>
        <dbReference type="ChEBI" id="CHEBI:57692"/>
    </ligand>
</feature>
<feature type="domain" description="Glucose-methanol-choline oxidoreductase N-terminal" evidence="7">
    <location>
        <begin position="85"/>
        <end position="108"/>
    </location>
</feature>
<dbReference type="InterPro" id="IPR036188">
    <property type="entry name" value="FAD/NAD-bd_sf"/>
</dbReference>
<dbReference type="Pfam" id="PF00732">
    <property type="entry name" value="GMC_oxred_N"/>
    <property type="match status" value="1"/>
</dbReference>
<reference evidence="9 10" key="1">
    <citation type="submission" date="2018-03" db="EMBL/GenBank/DDBJ databases">
        <title>Genomic Encyclopedia of Archaeal and Bacterial Type Strains, Phase II (KMG-II): from individual species to whole genera.</title>
        <authorList>
            <person name="Goeker M."/>
        </authorList>
    </citation>
    <scope>NUCLEOTIDE SEQUENCE [LARGE SCALE GENOMIC DNA]</scope>
    <source>
        <strain evidence="9 10">DSM 25328</strain>
    </source>
</reference>
<name>A0A2T1A8Q1_TRISK</name>
<evidence type="ECO:0000259" key="8">
    <source>
        <dbReference type="PROSITE" id="PS00624"/>
    </source>
</evidence>
<proteinExistence type="inferred from homology"/>
<dbReference type="Gene3D" id="3.50.50.60">
    <property type="entry name" value="FAD/NAD(P)-binding domain"/>
    <property type="match status" value="1"/>
</dbReference>
<dbReference type="SUPFAM" id="SSF54373">
    <property type="entry name" value="FAD-linked reductases, C-terminal domain"/>
    <property type="match status" value="1"/>
</dbReference>
<comment type="similarity">
    <text evidence="2 6">Belongs to the GMC oxidoreductase family.</text>
</comment>
<dbReference type="SUPFAM" id="SSF51905">
    <property type="entry name" value="FAD/NAD(P)-binding domain"/>
    <property type="match status" value="1"/>
</dbReference>
<gene>
    <name evidence="9" type="ORF">CLV89_11936</name>
</gene>
<evidence type="ECO:0000256" key="6">
    <source>
        <dbReference type="RuleBase" id="RU003968"/>
    </source>
</evidence>